<dbReference type="SUPFAM" id="SSF56219">
    <property type="entry name" value="DNase I-like"/>
    <property type="match status" value="1"/>
</dbReference>
<keyword evidence="1" id="KW-0472">Membrane</keyword>
<sequence>MKIFFNNEMLVVLIIKNKNSIIIIIIIIMPKSIHNNICTIASYLMDPLCETRNTSKEKIITEYQHPNASKIKKIMINRWLDIKTFGYATLAVLSTPIGLMYRSILFPVCNKPYLHYQTKKFHEIEFNESTITLLSWNICCPPAGYSITDGGVVPWPKRLKKIIEIIKFQSPDILCLYEVFDIQTV</sequence>
<feature type="transmembrane region" description="Helical" evidence="1">
    <location>
        <begin position="21"/>
        <end position="45"/>
    </location>
</feature>
<evidence type="ECO:0000256" key="1">
    <source>
        <dbReference type="SAM" id="Phobius"/>
    </source>
</evidence>
<dbReference type="InterPro" id="IPR036691">
    <property type="entry name" value="Endo/exonu/phosph_ase_sf"/>
</dbReference>
<reference evidence="2" key="1">
    <citation type="submission" date="2017-01" db="EMBL/GenBank/DDBJ databases">
        <authorList>
            <person name="Assis F.L."/>
            <person name="Abrahao J.S."/>
            <person name="Silva L."/>
            <person name="Khalil J.B."/>
            <person name="Rodrigues R."/>
            <person name="Silva L.S."/>
            <person name="Arantes T."/>
            <person name="Boratto P."/>
            <person name="Andrade M."/>
            <person name="Kroon E.G."/>
            <person name="Ribeiro B."/>
            <person name="Bergier I."/>
            <person name="Seligmann H."/>
            <person name="Ghigo E."/>
            <person name="Colson P."/>
            <person name="Levasseur A."/>
            <person name="Raoult D."/>
            <person name="Scola B.L."/>
        </authorList>
    </citation>
    <scope>NUCLEOTIDE SEQUENCE</scope>
    <source>
        <strain evidence="2">Soda lake</strain>
    </source>
</reference>
<protein>
    <recommendedName>
        <fullName evidence="3">Endonuclease/exonuclease/phosphatase domain-containing protein</fullName>
    </recommendedName>
</protein>
<dbReference type="GeneID" id="80519217"/>
<dbReference type="EMBL" id="KY523104">
    <property type="protein sequence ID" value="QKU35771.1"/>
    <property type="molecule type" value="Genomic_DNA"/>
</dbReference>
<reference evidence="2" key="2">
    <citation type="journal article" date="2018" name="Nat. Commun.">
        <title>Tailed giant Tupanvirus possesses the most complete translational apparatus of the known virosphere.</title>
        <authorList>
            <person name="Abrahao J."/>
            <person name="Silva L."/>
            <person name="Silva L.S."/>
            <person name="Khalil J.Y.B."/>
            <person name="Rodrigues R."/>
            <person name="Arantes T."/>
            <person name="Assis F."/>
            <person name="Boratto P."/>
            <person name="Andrade M."/>
            <person name="Kroon E.G."/>
            <person name="Ribeiro B."/>
            <person name="Bergier I."/>
            <person name="Seligmann H."/>
            <person name="Ghigo E."/>
            <person name="Colson P."/>
            <person name="Levasseur A."/>
            <person name="Kroemer G."/>
            <person name="Raoult D."/>
            <person name="La Scola B."/>
        </authorList>
    </citation>
    <scope>NUCLEOTIDE SEQUENCE [LARGE SCALE GENOMIC DNA]</scope>
    <source>
        <strain evidence="2">Soda lake</strain>
    </source>
</reference>
<name>A0A6N1P4A1_9VIRU</name>
<dbReference type="RefSeq" id="YP_010782453.1">
    <property type="nucleotide sequence ID" value="NC_075039.1"/>
</dbReference>
<evidence type="ECO:0000313" key="2">
    <source>
        <dbReference type="EMBL" id="QKU35771.1"/>
    </source>
</evidence>
<organism evidence="2">
    <name type="scientific">Tupanvirus soda lake</name>
    <dbReference type="NCBI Taxonomy" id="2126985"/>
    <lineage>
        <taxon>Viruses</taxon>
        <taxon>Varidnaviria</taxon>
        <taxon>Bamfordvirae</taxon>
        <taxon>Nucleocytoviricota</taxon>
        <taxon>Megaviricetes</taxon>
        <taxon>Imitervirales</taxon>
        <taxon>Mimiviridae</taxon>
        <taxon>Megamimivirinae</taxon>
        <taxon>Tupanvirus</taxon>
        <taxon>Tupanvirus salinum</taxon>
    </lineage>
</organism>
<keyword evidence="1" id="KW-1133">Transmembrane helix</keyword>
<dbReference type="Gene3D" id="3.60.10.10">
    <property type="entry name" value="Endonuclease/exonuclease/phosphatase"/>
    <property type="match status" value="1"/>
</dbReference>
<accession>A0A6N1P4A1</accession>
<evidence type="ECO:0008006" key="3">
    <source>
        <dbReference type="Google" id="ProtNLM"/>
    </source>
</evidence>
<proteinExistence type="predicted"/>
<keyword evidence="1" id="KW-0812">Transmembrane</keyword>
<dbReference type="KEGG" id="vg:80519217"/>